<dbReference type="Proteomes" id="UP000601435">
    <property type="component" value="Unassembled WGS sequence"/>
</dbReference>
<dbReference type="CDD" id="cd02440">
    <property type="entry name" value="AdoMet_MTases"/>
    <property type="match status" value="1"/>
</dbReference>
<reference evidence="5" key="1">
    <citation type="submission" date="2021-02" db="EMBL/GenBank/DDBJ databases">
        <authorList>
            <person name="Dougan E. K."/>
            <person name="Rhodes N."/>
            <person name="Thang M."/>
            <person name="Chan C."/>
        </authorList>
    </citation>
    <scope>NUCLEOTIDE SEQUENCE</scope>
</reference>
<dbReference type="PANTHER" id="PTHR11006">
    <property type="entry name" value="PROTEIN ARGININE N-METHYLTRANSFERASE"/>
    <property type="match status" value="1"/>
</dbReference>
<name>A0A812KW05_9DINO</name>
<evidence type="ECO:0000256" key="2">
    <source>
        <dbReference type="ARBA" id="ARBA00022679"/>
    </source>
</evidence>
<evidence type="ECO:0000259" key="4">
    <source>
        <dbReference type="Pfam" id="PF22528"/>
    </source>
</evidence>
<dbReference type="InterPro" id="IPR029063">
    <property type="entry name" value="SAM-dependent_MTases_sf"/>
</dbReference>
<dbReference type="Gene3D" id="3.40.50.150">
    <property type="entry name" value="Vaccinia Virus protein VP39"/>
    <property type="match status" value="1"/>
</dbReference>
<dbReference type="InterPro" id="IPR055135">
    <property type="entry name" value="PRMT_dom"/>
</dbReference>
<proteinExistence type="predicted"/>
<evidence type="ECO:0000256" key="3">
    <source>
        <dbReference type="ARBA" id="ARBA00022691"/>
    </source>
</evidence>
<sequence length="564" mass="61189">MHVFSQGRILPAAVRISVALADAGLKASDFDLTAMDARFRALSAAPMKVSMEESSHATALKPVLMTDFSAPVFEWQLSDDAEDGPVPVHLQATATGKASVAIIQAEILFPSGRSTSERFAQWMAGGLPLHAGQVVSGVTAWRNDGRVWIDWDYAKSAVPPFGYMSLSEWYFEMLRDSARHDLYERALQVEIAKVKEKNADGCTVLDVGSGDGILSMMAIRAGATAGTGVEYVTQIARASEDVILANRSCNALGAGPLDIWCTDVRGVPELPEQRRFDVLVSELMDASGLGENLILLTEGSKRRLCKQNAAVIPARLRLRAVLCEVKLPFIDGVNIDAFWPFWPTDRAFGSALWLGVDLDKQEGDFKVLTEPVELFEVELGQADVNDIPARAQYSFPGIAAGTCNMVLWWFEAQLSQTDPSVVLTNAPTQLDGRHAATCWGQAAAELVGTAQVRPGENTSIAMEMVFGDYQLRFRSAECGESSGVLRDAPPPGAPPYSAEFKEMMQAWREKQRELAVSGRQVGRTAIRDADVEAVAVLQKAALAVALHPQGPTTLVATLLLHHCF</sequence>
<dbReference type="GO" id="GO:0042054">
    <property type="term" value="F:histone methyltransferase activity"/>
    <property type="evidence" value="ECO:0007669"/>
    <property type="project" value="TreeGrafter"/>
</dbReference>
<dbReference type="SUPFAM" id="SSF53335">
    <property type="entry name" value="S-adenosyl-L-methionine-dependent methyltransferases"/>
    <property type="match status" value="1"/>
</dbReference>
<dbReference type="InterPro" id="IPR025799">
    <property type="entry name" value="Arg_MeTrfase"/>
</dbReference>
<accession>A0A812KW05</accession>
<dbReference type="OrthoDB" id="412876at2759"/>
<gene>
    <name evidence="5" type="primary">Art7</name>
    <name evidence="5" type="ORF">SNEC2469_LOCUS3574</name>
</gene>
<feature type="domain" description="Protein arginine N-methyltransferase" evidence="4">
    <location>
        <begin position="366"/>
        <end position="464"/>
    </location>
</feature>
<protein>
    <submittedName>
        <fullName evidence="5">Art7 protein</fullName>
    </submittedName>
</protein>
<evidence type="ECO:0000256" key="1">
    <source>
        <dbReference type="ARBA" id="ARBA00022603"/>
    </source>
</evidence>
<organism evidence="5 6">
    <name type="scientific">Symbiodinium necroappetens</name>
    <dbReference type="NCBI Taxonomy" id="1628268"/>
    <lineage>
        <taxon>Eukaryota</taxon>
        <taxon>Sar</taxon>
        <taxon>Alveolata</taxon>
        <taxon>Dinophyceae</taxon>
        <taxon>Suessiales</taxon>
        <taxon>Symbiodiniaceae</taxon>
        <taxon>Symbiodinium</taxon>
    </lineage>
</organism>
<keyword evidence="3" id="KW-0949">S-adenosyl-L-methionine</keyword>
<keyword evidence="6" id="KW-1185">Reference proteome</keyword>
<keyword evidence="2" id="KW-0808">Transferase</keyword>
<dbReference type="GO" id="GO:0032259">
    <property type="term" value="P:methylation"/>
    <property type="evidence" value="ECO:0007669"/>
    <property type="project" value="UniProtKB-KW"/>
</dbReference>
<dbReference type="Pfam" id="PF22528">
    <property type="entry name" value="PRMT_C"/>
    <property type="match status" value="1"/>
</dbReference>
<dbReference type="AlphaFoldDB" id="A0A812KW05"/>
<keyword evidence="1" id="KW-0489">Methyltransferase</keyword>
<dbReference type="Gene3D" id="2.70.160.11">
    <property type="entry name" value="Hnrnp arginine n-methyltransferase1"/>
    <property type="match status" value="1"/>
</dbReference>
<comment type="caution">
    <text evidence="5">The sequence shown here is derived from an EMBL/GenBank/DDBJ whole genome shotgun (WGS) entry which is preliminary data.</text>
</comment>
<dbReference type="PANTHER" id="PTHR11006:SF4">
    <property type="entry name" value="PROTEIN ARGININE N-METHYLTRANSFERASE 7"/>
    <property type="match status" value="1"/>
</dbReference>
<evidence type="ECO:0000313" key="6">
    <source>
        <dbReference type="Proteomes" id="UP000601435"/>
    </source>
</evidence>
<evidence type="ECO:0000313" key="5">
    <source>
        <dbReference type="EMBL" id="CAE7231087.1"/>
    </source>
</evidence>
<dbReference type="GO" id="GO:0016274">
    <property type="term" value="F:protein-arginine N-methyltransferase activity"/>
    <property type="evidence" value="ECO:0007669"/>
    <property type="project" value="InterPro"/>
</dbReference>
<dbReference type="EMBL" id="CAJNJA010007954">
    <property type="protein sequence ID" value="CAE7231087.1"/>
    <property type="molecule type" value="Genomic_DNA"/>
</dbReference>